<dbReference type="EMBL" id="SJPL01000001">
    <property type="protein sequence ID" value="TWT70580.1"/>
    <property type="molecule type" value="Genomic_DNA"/>
</dbReference>
<feature type="domain" description="Sulfatase N-terminal" evidence="6">
    <location>
        <begin position="39"/>
        <end position="341"/>
    </location>
</feature>
<dbReference type="OrthoDB" id="9777306at2"/>
<dbReference type="Gene3D" id="3.30.1120.10">
    <property type="match status" value="1"/>
</dbReference>
<dbReference type="InterPro" id="IPR024607">
    <property type="entry name" value="Sulfatase_CS"/>
</dbReference>
<evidence type="ECO:0000256" key="1">
    <source>
        <dbReference type="ARBA" id="ARBA00008779"/>
    </source>
</evidence>
<dbReference type="Pfam" id="PF00884">
    <property type="entry name" value="Sulfatase"/>
    <property type="match status" value="1"/>
</dbReference>
<keyword evidence="8" id="KW-1185">Reference proteome</keyword>
<name>A0A5C5Y5U2_9PLAN</name>
<accession>A0A5C5Y5U2</accession>
<dbReference type="EC" id="3.1.6.1" evidence="7"/>
<evidence type="ECO:0000259" key="6">
    <source>
        <dbReference type="Pfam" id="PF00884"/>
    </source>
</evidence>
<comment type="similarity">
    <text evidence="1">Belongs to the sulfatase family.</text>
</comment>
<comment type="caution">
    <text evidence="7">The sequence shown here is derived from an EMBL/GenBank/DDBJ whole genome shotgun (WGS) entry which is preliminary data.</text>
</comment>
<dbReference type="CDD" id="cd16146">
    <property type="entry name" value="ARS_like"/>
    <property type="match status" value="1"/>
</dbReference>
<dbReference type="PANTHER" id="PTHR42693">
    <property type="entry name" value="ARYLSULFATASE FAMILY MEMBER"/>
    <property type="match status" value="1"/>
</dbReference>
<evidence type="ECO:0000313" key="7">
    <source>
        <dbReference type="EMBL" id="TWT70580.1"/>
    </source>
</evidence>
<dbReference type="SUPFAM" id="SSF53649">
    <property type="entry name" value="Alkaline phosphatase-like"/>
    <property type="match status" value="1"/>
</dbReference>
<dbReference type="GO" id="GO:0004065">
    <property type="term" value="F:arylsulfatase activity"/>
    <property type="evidence" value="ECO:0007669"/>
    <property type="project" value="UniProtKB-EC"/>
</dbReference>
<dbReference type="Proteomes" id="UP000317238">
    <property type="component" value="Unassembled WGS sequence"/>
</dbReference>
<evidence type="ECO:0000256" key="2">
    <source>
        <dbReference type="ARBA" id="ARBA00022723"/>
    </source>
</evidence>
<dbReference type="PANTHER" id="PTHR42693:SF53">
    <property type="entry name" value="ENDO-4-O-SULFATASE"/>
    <property type="match status" value="1"/>
</dbReference>
<dbReference type="GO" id="GO:0046872">
    <property type="term" value="F:metal ion binding"/>
    <property type="evidence" value="ECO:0007669"/>
    <property type="project" value="UniProtKB-KW"/>
</dbReference>
<dbReference type="RefSeq" id="WP_145302076.1">
    <property type="nucleotide sequence ID" value="NZ_CP036319.1"/>
</dbReference>
<dbReference type="InterPro" id="IPR017850">
    <property type="entry name" value="Alkaline_phosphatase_core_sf"/>
</dbReference>
<dbReference type="InterPro" id="IPR050738">
    <property type="entry name" value="Sulfatase"/>
</dbReference>
<keyword evidence="2" id="KW-0479">Metal-binding</keyword>
<evidence type="ECO:0000256" key="3">
    <source>
        <dbReference type="ARBA" id="ARBA00022801"/>
    </source>
</evidence>
<gene>
    <name evidence="7" type="primary">atsA_52</name>
    <name evidence="7" type="ORF">Pan14r_28870</name>
</gene>
<keyword evidence="3 7" id="KW-0378">Hydrolase</keyword>
<evidence type="ECO:0000256" key="5">
    <source>
        <dbReference type="SAM" id="SignalP"/>
    </source>
</evidence>
<dbReference type="PROSITE" id="PS00149">
    <property type="entry name" value="SULFATASE_2"/>
    <property type="match status" value="1"/>
</dbReference>
<dbReference type="InterPro" id="IPR000917">
    <property type="entry name" value="Sulfatase_N"/>
</dbReference>
<reference evidence="7 8" key="1">
    <citation type="submission" date="2019-02" db="EMBL/GenBank/DDBJ databases">
        <title>Deep-cultivation of Planctomycetes and their phenomic and genomic characterization uncovers novel biology.</title>
        <authorList>
            <person name="Wiegand S."/>
            <person name="Jogler M."/>
            <person name="Boedeker C."/>
            <person name="Pinto D."/>
            <person name="Vollmers J."/>
            <person name="Rivas-Marin E."/>
            <person name="Kohn T."/>
            <person name="Peeters S.H."/>
            <person name="Heuer A."/>
            <person name="Rast P."/>
            <person name="Oberbeckmann S."/>
            <person name="Bunk B."/>
            <person name="Jeske O."/>
            <person name="Meyerdierks A."/>
            <person name="Storesund J.E."/>
            <person name="Kallscheuer N."/>
            <person name="Luecker S."/>
            <person name="Lage O.M."/>
            <person name="Pohl T."/>
            <person name="Merkel B.J."/>
            <person name="Hornburger P."/>
            <person name="Mueller R.-W."/>
            <person name="Bruemmer F."/>
            <person name="Labrenz M."/>
            <person name="Spormann A.M."/>
            <person name="Op Den Camp H."/>
            <person name="Overmann J."/>
            <person name="Amann R."/>
            <person name="Jetten M.S.M."/>
            <person name="Mascher T."/>
            <person name="Medema M.H."/>
            <person name="Devos D.P."/>
            <person name="Kaster A.-K."/>
            <person name="Ovreas L."/>
            <person name="Rohde M."/>
            <person name="Galperin M.Y."/>
            <person name="Jogler C."/>
        </authorList>
    </citation>
    <scope>NUCLEOTIDE SEQUENCE [LARGE SCALE GENOMIC DNA]</scope>
    <source>
        <strain evidence="7 8">Pan14r</strain>
    </source>
</reference>
<keyword evidence="4" id="KW-0106">Calcium</keyword>
<evidence type="ECO:0000313" key="8">
    <source>
        <dbReference type="Proteomes" id="UP000317238"/>
    </source>
</evidence>
<proteinExistence type="inferred from homology"/>
<dbReference type="AlphaFoldDB" id="A0A5C5Y5U2"/>
<dbReference type="Gene3D" id="3.40.720.10">
    <property type="entry name" value="Alkaline Phosphatase, subunit A"/>
    <property type="match status" value="1"/>
</dbReference>
<protein>
    <submittedName>
        <fullName evidence="7">Arylsulfatase</fullName>
        <ecNumber evidence="7">3.1.6.1</ecNumber>
    </submittedName>
</protein>
<feature type="chain" id="PRO_5022959195" evidence="5">
    <location>
        <begin position="28"/>
        <end position="461"/>
    </location>
</feature>
<keyword evidence="5" id="KW-0732">Signal</keyword>
<feature type="signal peptide" evidence="5">
    <location>
        <begin position="1"/>
        <end position="27"/>
    </location>
</feature>
<sequence length="461" mass="51828" precursor="true">MCWRRIVWLVVAAVPIIPLTCCGQATADAKAGFGSPERPNVILIFADDFALGDLASNNGGASRTPNLDRLSAESVRFNNAYSGSCVCAPARAAMLTGRYPHRTGVVTLNQESFPKLSRLRLDETTLADVLRANGYATGLVGKWHCGIEPDYHPMKRGFDEFAGFIGPNSYFGFRLDVNGTVSHGNKGYLTEELTERAIRFVQRHHRDPFFLHLAHYAPHRPLEAPQELIDFYVDQGLEQSTATIYAMIEVMDQGIGQLLAELDRLDLSRRTLVIFASDNGPDPVTGTRFNLQHRGTKYEVYEGGIRVPLFFRWAGQWPSGEREQVVQFIDLFPTILDVCGVSHPPKLPIDGTSLKGVLSGASDPLSRPLFWQWNRANPNYTHNAAMRDGNWKLVKPFVTRKSNPKDSDLKPVLFDLSAEEPEQRDVSEQHPERYVKMLRELNAWTRGVERSRKRKMFANGQ</sequence>
<evidence type="ECO:0000256" key="4">
    <source>
        <dbReference type="ARBA" id="ARBA00022837"/>
    </source>
</evidence>
<organism evidence="7 8">
    <name type="scientific">Crateriforma conspicua</name>
    <dbReference type="NCBI Taxonomy" id="2527996"/>
    <lineage>
        <taxon>Bacteria</taxon>
        <taxon>Pseudomonadati</taxon>
        <taxon>Planctomycetota</taxon>
        <taxon>Planctomycetia</taxon>
        <taxon>Planctomycetales</taxon>
        <taxon>Planctomycetaceae</taxon>
        <taxon>Crateriforma</taxon>
    </lineage>
</organism>